<organism evidence="2 3">
    <name type="scientific">Suillus subaureus</name>
    <dbReference type="NCBI Taxonomy" id="48587"/>
    <lineage>
        <taxon>Eukaryota</taxon>
        <taxon>Fungi</taxon>
        <taxon>Dikarya</taxon>
        <taxon>Basidiomycota</taxon>
        <taxon>Agaricomycotina</taxon>
        <taxon>Agaricomycetes</taxon>
        <taxon>Agaricomycetidae</taxon>
        <taxon>Boletales</taxon>
        <taxon>Suillineae</taxon>
        <taxon>Suillaceae</taxon>
        <taxon>Suillus</taxon>
    </lineage>
</organism>
<reference evidence="2" key="1">
    <citation type="journal article" date="2020" name="New Phytol.">
        <title>Comparative genomics reveals dynamic genome evolution in host specialist ectomycorrhizal fungi.</title>
        <authorList>
            <person name="Lofgren L.A."/>
            <person name="Nguyen N.H."/>
            <person name="Vilgalys R."/>
            <person name="Ruytinx J."/>
            <person name="Liao H.L."/>
            <person name="Branco S."/>
            <person name="Kuo A."/>
            <person name="LaButti K."/>
            <person name="Lipzen A."/>
            <person name="Andreopoulos W."/>
            <person name="Pangilinan J."/>
            <person name="Riley R."/>
            <person name="Hundley H."/>
            <person name="Na H."/>
            <person name="Barry K."/>
            <person name="Grigoriev I.V."/>
            <person name="Stajich J.E."/>
            <person name="Kennedy P.G."/>
        </authorList>
    </citation>
    <scope>NUCLEOTIDE SEQUENCE</scope>
    <source>
        <strain evidence="2">MN1</strain>
    </source>
</reference>
<dbReference type="EMBL" id="JABBWG010000021">
    <property type="protein sequence ID" value="KAG1814387.1"/>
    <property type="molecule type" value="Genomic_DNA"/>
</dbReference>
<dbReference type="OrthoDB" id="2689553at2759"/>
<evidence type="ECO:0000256" key="1">
    <source>
        <dbReference type="SAM" id="MobiDB-lite"/>
    </source>
</evidence>
<accession>A0A9P7E918</accession>
<feature type="region of interest" description="Disordered" evidence="1">
    <location>
        <begin position="35"/>
        <end position="68"/>
    </location>
</feature>
<keyword evidence="3" id="KW-1185">Reference proteome</keyword>
<protein>
    <submittedName>
        <fullName evidence="2">Uncharacterized protein</fullName>
    </submittedName>
</protein>
<gene>
    <name evidence="2" type="ORF">BJ212DRAFT_1482122</name>
</gene>
<evidence type="ECO:0000313" key="2">
    <source>
        <dbReference type="EMBL" id="KAG1814387.1"/>
    </source>
</evidence>
<dbReference type="AlphaFoldDB" id="A0A9P7E918"/>
<comment type="caution">
    <text evidence="2">The sequence shown here is derived from an EMBL/GenBank/DDBJ whole genome shotgun (WGS) entry which is preliminary data.</text>
</comment>
<evidence type="ECO:0000313" key="3">
    <source>
        <dbReference type="Proteomes" id="UP000807769"/>
    </source>
</evidence>
<dbReference type="RefSeq" id="XP_041191848.1">
    <property type="nucleotide sequence ID" value="XM_041340366.1"/>
</dbReference>
<sequence>MSKALFTDTEDKDQDQLPGLVIILPKWSKTIEPVPVASPKSKRSTQGVKKQSEVTIGPMPDKGEGKAKAAKITDLQRLMQRPMFMTHPARATSAQQPAHTPLKSKATSASKPRAHSRNARATSQACPATPILESKEEAVKDTDALVPAAEAADINADINARKPTNINAEMQDVVTSNQPDPIALEDDFPADHWLEPTSNNMPLGIPSPTPAANHVSFHSASLPPTISNVHKHVLALAAQVAAMQMVDQDALTRVNAMERDFETHMLSMHAEFSQMQQDVGHTVTVVDSLVGLVKKLHLGTHCQQSILPGTDHQQPWSYCGHHAGASLGHGVFEQSLLAFSVILMSKAPPSHPAKLPQSQHLPVLHWLLLRLDHVPALSSPPSAAWSVP</sequence>
<dbReference type="Proteomes" id="UP000807769">
    <property type="component" value="Unassembled WGS sequence"/>
</dbReference>
<proteinExistence type="predicted"/>
<dbReference type="GeneID" id="64634382"/>
<feature type="region of interest" description="Disordered" evidence="1">
    <location>
        <begin position="89"/>
        <end position="124"/>
    </location>
</feature>
<name>A0A9P7E918_9AGAM</name>